<keyword evidence="10" id="KW-1133">Transmembrane helix</keyword>
<feature type="transmembrane region" description="Helical" evidence="10">
    <location>
        <begin position="39"/>
        <end position="61"/>
    </location>
</feature>
<feature type="modified residue" description="4-aspartylphosphate" evidence="9">
    <location>
        <position position="465"/>
    </location>
</feature>
<feature type="domain" description="Histidine kinase" evidence="11">
    <location>
        <begin position="186"/>
        <end position="393"/>
    </location>
</feature>
<evidence type="ECO:0000256" key="6">
    <source>
        <dbReference type="ARBA" id="ARBA00022777"/>
    </source>
</evidence>
<dbReference type="InterPro" id="IPR001789">
    <property type="entry name" value="Sig_transdc_resp-reg_receiver"/>
</dbReference>
<dbReference type="PANTHER" id="PTHR42878:SF7">
    <property type="entry name" value="SENSOR HISTIDINE KINASE GLRK"/>
    <property type="match status" value="1"/>
</dbReference>
<dbReference type="InterPro" id="IPR003594">
    <property type="entry name" value="HATPase_dom"/>
</dbReference>
<comment type="catalytic activity">
    <reaction evidence="1">
        <text>ATP + protein L-histidine = ADP + protein N-phospho-L-histidine.</text>
        <dbReference type="EC" id="2.7.13.3"/>
    </reaction>
</comment>
<name>A0A2S9E2K1_9PSED</name>
<organism evidence="13 14">
    <name type="scientific">Pseudomonas poae</name>
    <dbReference type="NCBI Taxonomy" id="200451"/>
    <lineage>
        <taxon>Bacteria</taxon>
        <taxon>Pseudomonadati</taxon>
        <taxon>Pseudomonadota</taxon>
        <taxon>Gammaproteobacteria</taxon>
        <taxon>Pseudomonadales</taxon>
        <taxon>Pseudomonadaceae</taxon>
        <taxon>Pseudomonas</taxon>
    </lineage>
</organism>
<keyword evidence="10" id="KW-0472">Membrane</keyword>
<accession>A0A2S9E2K1</accession>
<keyword evidence="7" id="KW-0067">ATP-binding</keyword>
<keyword evidence="6 13" id="KW-0418">Kinase</keyword>
<keyword evidence="14" id="KW-1185">Reference proteome</keyword>
<gene>
    <name evidence="13" type="ORF">CQZ99_27800</name>
</gene>
<proteinExistence type="predicted"/>
<dbReference type="SUPFAM" id="SSF52172">
    <property type="entry name" value="CheY-like"/>
    <property type="match status" value="1"/>
</dbReference>
<dbReference type="Pfam" id="PF02518">
    <property type="entry name" value="HATPase_c"/>
    <property type="match status" value="1"/>
</dbReference>
<dbReference type="InterPro" id="IPR004358">
    <property type="entry name" value="Sig_transdc_His_kin-like_C"/>
</dbReference>
<keyword evidence="8" id="KW-0902">Two-component regulatory system</keyword>
<dbReference type="InterPro" id="IPR003661">
    <property type="entry name" value="HisK_dim/P_dom"/>
</dbReference>
<dbReference type="GO" id="GO:0007234">
    <property type="term" value="P:osmosensory signaling via phosphorelay pathway"/>
    <property type="evidence" value="ECO:0007669"/>
    <property type="project" value="TreeGrafter"/>
</dbReference>
<evidence type="ECO:0000256" key="8">
    <source>
        <dbReference type="ARBA" id="ARBA00023012"/>
    </source>
</evidence>
<dbReference type="EMBL" id="PCQL01000057">
    <property type="protein sequence ID" value="PRC09072.1"/>
    <property type="molecule type" value="Genomic_DNA"/>
</dbReference>
<sequence length="545" mass="60411">MSIETNSELDQANLRIVVAAIAIVYISVLGFLPGQSLDTYLPVILYIVLFLIVSIAFRQVIARWPGHYPARRIFGMIHDYTGTSFGMVVGGEAALPLYAVMVWVNLGNGMRYGSRYLAIATALALLALLIVYRLTPIWQAQPFMVLMLMITSTVIPVYAHILLERTRKASEEAIAANLEKSRFLAQASHDLRQPIHSIGLFTACLREAHLGDEERRLVDNIDRSLLNVSQLFRSILDLYTLDNGRLLPKYQAVNLGEFLADLVRQNAEAARWAGVELRLRPCAHWVLVDPALLATMVQNVLSNCFKYGAHRPVLIGVRIRDGGLAVEIHDRGRGIAEEHLSKVFEEFYRVRHLRDKDVEGVGLGLSIVKRLGQLMGVQVSLRSRVGHGTSVSLYGLTLATAPRQPTPRDDARQAGLLTGLKVCLVEDDHNVLLATQALLERWGCEVQAESSGRDLVSDCDIIVADYDLGNHATGIECIDALREQRGWAVPALILTGHDVERIQAALHDRQIAILSKPVRPAELRGTLRDLSQQQLTGGMEQARCP</sequence>
<dbReference type="Gene3D" id="3.30.565.10">
    <property type="entry name" value="Histidine kinase-like ATPase, C-terminal domain"/>
    <property type="match status" value="1"/>
</dbReference>
<dbReference type="SMART" id="SM00387">
    <property type="entry name" value="HATPase_c"/>
    <property type="match status" value="1"/>
</dbReference>
<keyword evidence="4" id="KW-0808">Transferase</keyword>
<evidence type="ECO:0000313" key="14">
    <source>
        <dbReference type="Proteomes" id="UP000238045"/>
    </source>
</evidence>
<feature type="transmembrane region" description="Helical" evidence="10">
    <location>
        <begin position="142"/>
        <end position="163"/>
    </location>
</feature>
<comment type="caution">
    <text evidence="13">The sequence shown here is derived from an EMBL/GenBank/DDBJ whole genome shotgun (WGS) entry which is preliminary data.</text>
</comment>
<evidence type="ECO:0000256" key="7">
    <source>
        <dbReference type="ARBA" id="ARBA00022840"/>
    </source>
</evidence>
<keyword evidence="3 9" id="KW-0597">Phosphoprotein</keyword>
<dbReference type="PROSITE" id="PS50110">
    <property type="entry name" value="RESPONSE_REGULATORY"/>
    <property type="match status" value="1"/>
</dbReference>
<dbReference type="InterPro" id="IPR050351">
    <property type="entry name" value="BphY/WalK/GraS-like"/>
</dbReference>
<dbReference type="PANTHER" id="PTHR42878">
    <property type="entry name" value="TWO-COMPONENT HISTIDINE KINASE"/>
    <property type="match status" value="1"/>
</dbReference>
<evidence type="ECO:0000256" key="9">
    <source>
        <dbReference type="PROSITE-ProRule" id="PRU00169"/>
    </source>
</evidence>
<dbReference type="GO" id="GO:0000155">
    <property type="term" value="F:phosphorelay sensor kinase activity"/>
    <property type="evidence" value="ECO:0007669"/>
    <property type="project" value="InterPro"/>
</dbReference>
<dbReference type="SUPFAM" id="SSF47384">
    <property type="entry name" value="Homodimeric domain of signal transducing histidine kinase"/>
    <property type="match status" value="1"/>
</dbReference>
<protein>
    <recommendedName>
        <fullName evidence="2">histidine kinase</fullName>
        <ecNumber evidence="2">2.7.13.3</ecNumber>
    </recommendedName>
</protein>
<evidence type="ECO:0000256" key="1">
    <source>
        <dbReference type="ARBA" id="ARBA00000085"/>
    </source>
</evidence>
<dbReference type="SMART" id="SM00388">
    <property type="entry name" value="HisKA"/>
    <property type="match status" value="1"/>
</dbReference>
<dbReference type="GO" id="GO:0005524">
    <property type="term" value="F:ATP binding"/>
    <property type="evidence" value="ECO:0007669"/>
    <property type="project" value="UniProtKB-KW"/>
</dbReference>
<dbReference type="InterPro" id="IPR005467">
    <property type="entry name" value="His_kinase_dom"/>
</dbReference>
<evidence type="ECO:0000256" key="10">
    <source>
        <dbReference type="SAM" id="Phobius"/>
    </source>
</evidence>
<dbReference type="Gene3D" id="3.40.50.2300">
    <property type="match status" value="1"/>
</dbReference>
<dbReference type="SMART" id="SM00448">
    <property type="entry name" value="REC"/>
    <property type="match status" value="1"/>
</dbReference>
<dbReference type="SUPFAM" id="SSF55874">
    <property type="entry name" value="ATPase domain of HSP90 chaperone/DNA topoisomerase II/histidine kinase"/>
    <property type="match status" value="1"/>
</dbReference>
<evidence type="ECO:0000256" key="4">
    <source>
        <dbReference type="ARBA" id="ARBA00022679"/>
    </source>
</evidence>
<dbReference type="GO" id="GO:0030295">
    <property type="term" value="F:protein kinase activator activity"/>
    <property type="evidence" value="ECO:0007669"/>
    <property type="project" value="TreeGrafter"/>
</dbReference>
<dbReference type="GO" id="GO:0000156">
    <property type="term" value="F:phosphorelay response regulator activity"/>
    <property type="evidence" value="ECO:0007669"/>
    <property type="project" value="TreeGrafter"/>
</dbReference>
<dbReference type="AlphaFoldDB" id="A0A2S9E2K1"/>
<dbReference type="CDD" id="cd00156">
    <property type="entry name" value="REC"/>
    <property type="match status" value="1"/>
</dbReference>
<keyword evidence="10" id="KW-0812">Transmembrane</keyword>
<evidence type="ECO:0000259" key="12">
    <source>
        <dbReference type="PROSITE" id="PS50110"/>
    </source>
</evidence>
<dbReference type="RefSeq" id="WP_105700042.1">
    <property type="nucleotide sequence ID" value="NZ_CP159260.1"/>
</dbReference>
<dbReference type="Proteomes" id="UP000238045">
    <property type="component" value="Unassembled WGS sequence"/>
</dbReference>
<dbReference type="Gene3D" id="1.10.287.130">
    <property type="match status" value="1"/>
</dbReference>
<dbReference type="CDD" id="cd00082">
    <property type="entry name" value="HisKA"/>
    <property type="match status" value="1"/>
</dbReference>
<dbReference type="EC" id="2.7.13.3" evidence="2"/>
<dbReference type="InterPro" id="IPR011006">
    <property type="entry name" value="CheY-like_superfamily"/>
</dbReference>
<feature type="transmembrane region" description="Helical" evidence="10">
    <location>
        <begin position="82"/>
        <end position="104"/>
    </location>
</feature>
<evidence type="ECO:0000259" key="11">
    <source>
        <dbReference type="PROSITE" id="PS50109"/>
    </source>
</evidence>
<keyword evidence="5" id="KW-0547">Nucleotide-binding</keyword>
<evidence type="ECO:0000256" key="2">
    <source>
        <dbReference type="ARBA" id="ARBA00012438"/>
    </source>
</evidence>
<dbReference type="PRINTS" id="PR00344">
    <property type="entry name" value="BCTRLSENSOR"/>
</dbReference>
<dbReference type="InterPro" id="IPR036097">
    <property type="entry name" value="HisK_dim/P_sf"/>
</dbReference>
<dbReference type="InterPro" id="IPR036890">
    <property type="entry name" value="HATPase_C_sf"/>
</dbReference>
<dbReference type="Pfam" id="PF00072">
    <property type="entry name" value="Response_reg"/>
    <property type="match status" value="1"/>
</dbReference>
<dbReference type="Pfam" id="PF00512">
    <property type="entry name" value="HisKA"/>
    <property type="match status" value="1"/>
</dbReference>
<feature type="transmembrane region" description="Helical" evidence="10">
    <location>
        <begin position="116"/>
        <end position="135"/>
    </location>
</feature>
<evidence type="ECO:0000256" key="3">
    <source>
        <dbReference type="ARBA" id="ARBA00022553"/>
    </source>
</evidence>
<feature type="domain" description="Response regulatory" evidence="12">
    <location>
        <begin position="421"/>
        <end position="531"/>
    </location>
</feature>
<evidence type="ECO:0000313" key="13">
    <source>
        <dbReference type="EMBL" id="PRC09072.1"/>
    </source>
</evidence>
<reference evidence="13 14" key="1">
    <citation type="submission" date="2017-09" db="EMBL/GenBank/DDBJ databases">
        <title>Genomic, metabolic, and phenotypic characteristics of bacterial isolates from the natural microbiome of the model nematode Caenorhabditis elegans.</title>
        <authorList>
            <person name="Zimmermann J."/>
            <person name="Obeng N."/>
            <person name="Yang W."/>
            <person name="Obeng O."/>
            <person name="Kissoyan K."/>
            <person name="Pees B."/>
            <person name="Dirksen P."/>
            <person name="Hoppner M."/>
            <person name="Franke A."/>
            <person name="Rosenstiel P."/>
            <person name="Leippe M."/>
            <person name="Dierking K."/>
            <person name="Kaleta C."/>
            <person name="Schulenburg H."/>
        </authorList>
    </citation>
    <scope>NUCLEOTIDE SEQUENCE [LARGE SCALE GENOMIC DNA]</scope>
    <source>
        <strain evidence="13 14">MYb117</strain>
    </source>
</reference>
<evidence type="ECO:0000256" key="5">
    <source>
        <dbReference type="ARBA" id="ARBA00022741"/>
    </source>
</evidence>
<feature type="transmembrane region" description="Helical" evidence="10">
    <location>
        <begin position="12"/>
        <end position="33"/>
    </location>
</feature>
<dbReference type="PROSITE" id="PS50109">
    <property type="entry name" value="HIS_KIN"/>
    <property type="match status" value="1"/>
</dbReference>